<organism evidence="9 10">
    <name type="scientific">Lactiplantibacillus brownii</name>
    <dbReference type="NCBI Taxonomy" id="3069269"/>
    <lineage>
        <taxon>Bacteria</taxon>
        <taxon>Bacillati</taxon>
        <taxon>Bacillota</taxon>
        <taxon>Bacilli</taxon>
        <taxon>Lactobacillales</taxon>
        <taxon>Lactobacillaceae</taxon>
        <taxon>Lactiplantibacillus</taxon>
    </lineage>
</organism>
<dbReference type="EMBL" id="JAVCWF010000003">
    <property type="protein sequence ID" value="MDQ7938803.1"/>
    <property type="molecule type" value="Genomic_DNA"/>
</dbReference>
<evidence type="ECO:0000256" key="3">
    <source>
        <dbReference type="ARBA" id="ARBA00022516"/>
    </source>
</evidence>
<proteinExistence type="inferred from homology"/>
<evidence type="ECO:0000259" key="8">
    <source>
        <dbReference type="SMART" id="SM00827"/>
    </source>
</evidence>
<comment type="caution">
    <text evidence="9">The sequence shown here is derived from an EMBL/GenBank/DDBJ whole genome shotgun (WGS) entry which is preliminary data.</text>
</comment>
<evidence type="ECO:0000256" key="6">
    <source>
        <dbReference type="ARBA" id="ARBA00023098"/>
    </source>
</evidence>
<dbReference type="PANTHER" id="PTHR43159">
    <property type="entry name" value="ENOYL-[ACYL-CARRIER-PROTEIN] REDUCTASE"/>
    <property type="match status" value="1"/>
</dbReference>
<dbReference type="PRINTS" id="PR00081">
    <property type="entry name" value="GDHRDH"/>
</dbReference>
<evidence type="ECO:0000313" key="9">
    <source>
        <dbReference type="EMBL" id="MDQ7938803.1"/>
    </source>
</evidence>
<feature type="domain" description="Malonyl-CoA:ACP transacylase (MAT)" evidence="8">
    <location>
        <begin position="6"/>
        <end position="269"/>
    </location>
</feature>
<evidence type="ECO:0000256" key="2">
    <source>
        <dbReference type="ARBA" id="ARBA00009233"/>
    </source>
</evidence>
<dbReference type="SUPFAM" id="SSF52151">
    <property type="entry name" value="FabD/lysophospholipase-like"/>
    <property type="match status" value="1"/>
</dbReference>
<dbReference type="InterPro" id="IPR001227">
    <property type="entry name" value="Ac_transferase_dom_sf"/>
</dbReference>
<protein>
    <submittedName>
        <fullName evidence="9">SDR family oxidoreductase</fullName>
    </submittedName>
</protein>
<evidence type="ECO:0000256" key="7">
    <source>
        <dbReference type="ARBA" id="ARBA00023160"/>
    </source>
</evidence>
<dbReference type="InterPro" id="IPR016035">
    <property type="entry name" value="Acyl_Trfase/lysoPLipase"/>
</dbReference>
<dbReference type="InterPro" id="IPR014043">
    <property type="entry name" value="Acyl_transferase_dom"/>
</dbReference>
<evidence type="ECO:0000256" key="5">
    <source>
        <dbReference type="ARBA" id="ARBA00023002"/>
    </source>
</evidence>
<dbReference type="Proteomes" id="UP001227831">
    <property type="component" value="Unassembled WGS sequence"/>
</dbReference>
<reference evidence="9 10" key="1">
    <citation type="journal article" date="2023" name="Int. J. Syst. Evol. Microbiol.">
        <title>Lactiplantibacillus brownii sp. nov., a novel psychrotolerant species isolated from sauerkraut.</title>
        <authorList>
            <person name="Heng Y.C."/>
            <person name="Silvaraju S."/>
            <person name="Lee J.K.Y."/>
            <person name="Kittelmann S."/>
        </authorList>
    </citation>
    <scope>NUCLEOTIDE SEQUENCE [LARGE SCALE GENOMIC DNA]</scope>
    <source>
        <strain evidence="9 10">WILCCON 0030</strain>
    </source>
</reference>
<accession>A0ABU1ACZ6</accession>
<sequence>MKTAILFSGQGQQFADMGADLYQTLPAYQATIDEANQVLDWDLRVTADWIDDAQRMPVAITAMNMGLYRALTALLNECPTVLAGLSLGEYAALIAAGVLPFADGLKLVADRARYMQRAGLQHPGEMVAALRVTPALVAAACQSAQAVGVAYPANYNLADQIVIGGDASGIQAARTYLKTHGVKRVVPLDVAVASHTPLIACDVADDDNVDRAFASIKQRYGVIDGIIHAIAYADKATLEGDFVNTTKAGYDLAQNISAYSLIAVARAARPMLKPGASLVTLTYFGSERAVPNYNMMGVAKAALEANVRYLARDLGPQQVRVNAISAGAVKTLAVTGIHEHQQLLKLSRSMTVDGEPVKTREIGNVAAFLLSDLSTGMTGDVVHVDKGVHLS</sequence>
<dbReference type="RefSeq" id="WP_308704537.1">
    <property type="nucleotide sequence ID" value="NZ_JAVCWF010000003.1"/>
</dbReference>
<keyword evidence="7" id="KW-0275">Fatty acid biosynthesis</keyword>
<evidence type="ECO:0000256" key="4">
    <source>
        <dbReference type="ARBA" id="ARBA00022832"/>
    </source>
</evidence>
<comment type="pathway">
    <text evidence="1">Lipid metabolism.</text>
</comment>
<evidence type="ECO:0000313" key="10">
    <source>
        <dbReference type="Proteomes" id="UP001227831"/>
    </source>
</evidence>
<comment type="similarity">
    <text evidence="2">Belongs to the short-chain dehydrogenases/reductases (SDR) family. FabI subfamily.</text>
</comment>
<gene>
    <name evidence="9" type="ORF">RA086_14460</name>
</gene>
<dbReference type="Gene3D" id="3.40.366.10">
    <property type="entry name" value="Malonyl-Coenzyme A Acyl Carrier Protein, domain 2"/>
    <property type="match status" value="1"/>
</dbReference>
<dbReference type="SMART" id="SM00827">
    <property type="entry name" value="PKS_AT"/>
    <property type="match status" value="1"/>
</dbReference>
<name>A0ABU1ACZ6_9LACO</name>
<keyword evidence="10" id="KW-1185">Reference proteome</keyword>
<dbReference type="InterPro" id="IPR014358">
    <property type="entry name" value="Enoyl-ACP_Rdtase_NADH"/>
</dbReference>
<dbReference type="InterPro" id="IPR002347">
    <property type="entry name" value="SDR_fam"/>
</dbReference>
<dbReference type="Gene3D" id="3.40.50.720">
    <property type="entry name" value="NAD(P)-binding Rossmann-like Domain"/>
    <property type="match status" value="1"/>
</dbReference>
<dbReference type="InterPro" id="IPR036291">
    <property type="entry name" value="NAD(P)-bd_dom_sf"/>
</dbReference>
<dbReference type="Pfam" id="PF13561">
    <property type="entry name" value="adh_short_C2"/>
    <property type="match status" value="1"/>
</dbReference>
<keyword evidence="4" id="KW-0276">Fatty acid metabolism</keyword>
<keyword evidence="3" id="KW-0444">Lipid biosynthesis</keyword>
<keyword evidence="6" id="KW-0443">Lipid metabolism</keyword>
<dbReference type="SUPFAM" id="SSF51735">
    <property type="entry name" value="NAD(P)-binding Rossmann-fold domains"/>
    <property type="match status" value="1"/>
</dbReference>
<evidence type="ECO:0000256" key="1">
    <source>
        <dbReference type="ARBA" id="ARBA00005189"/>
    </source>
</evidence>
<dbReference type="PANTHER" id="PTHR43159:SF2">
    <property type="entry name" value="ENOYL-[ACYL-CARRIER-PROTEIN] REDUCTASE [NADH], CHLOROPLASTIC"/>
    <property type="match status" value="1"/>
</dbReference>
<keyword evidence="5" id="KW-0560">Oxidoreductase</keyword>